<sequence>MAGTSRGYARICKEMKGHGDEKLRNAPEKL</sequence>
<proteinExistence type="predicted"/>
<name>A0A8S5VXL8_9CAUD</name>
<accession>A0A8S5VXL8</accession>
<organism evidence="1">
    <name type="scientific">Ackermannviridae sp</name>
    <dbReference type="NCBI Taxonomy" id="2831612"/>
    <lineage>
        <taxon>Viruses</taxon>
        <taxon>Duplodnaviria</taxon>
        <taxon>Heunggongvirae</taxon>
        <taxon>Uroviricota</taxon>
        <taxon>Caudoviricetes</taxon>
        <taxon>Pantevenvirales</taxon>
        <taxon>Ackermannviridae</taxon>
    </lineage>
</organism>
<reference evidence="1" key="1">
    <citation type="journal article" date="2021" name="Proc. Natl. Acad. Sci. U.S.A.">
        <title>A Catalog of Tens of Thousands of Viruses from Human Metagenomes Reveals Hidden Associations with Chronic Diseases.</title>
        <authorList>
            <person name="Tisza M.J."/>
            <person name="Buck C.B."/>
        </authorList>
    </citation>
    <scope>NUCLEOTIDE SEQUENCE</scope>
    <source>
        <strain evidence="1">CtcFy9</strain>
    </source>
</reference>
<evidence type="ECO:0000313" key="1">
    <source>
        <dbReference type="EMBL" id="DAI05953.1"/>
    </source>
</evidence>
<protein>
    <submittedName>
        <fullName evidence="1">Uncharacterized protein</fullName>
    </submittedName>
</protein>
<dbReference type="EMBL" id="BK024705">
    <property type="protein sequence ID" value="DAI05953.1"/>
    <property type="molecule type" value="Genomic_DNA"/>
</dbReference>